<gene>
    <name evidence="1" type="ORF">Cgig2_002908</name>
</gene>
<accession>A0A9Q1GQS3</accession>
<proteinExistence type="predicted"/>
<dbReference type="Proteomes" id="UP001153076">
    <property type="component" value="Unassembled WGS sequence"/>
</dbReference>
<name>A0A9Q1GQS3_9CARY</name>
<reference evidence="1" key="1">
    <citation type="submission" date="2022-04" db="EMBL/GenBank/DDBJ databases">
        <title>Carnegiea gigantea Genome sequencing and assembly v2.</title>
        <authorList>
            <person name="Copetti D."/>
            <person name="Sanderson M.J."/>
            <person name="Burquez A."/>
            <person name="Wojciechowski M.F."/>
        </authorList>
    </citation>
    <scope>NUCLEOTIDE SEQUENCE</scope>
    <source>
        <strain evidence="1">SGP5-SGP5p</strain>
        <tissue evidence="1">Aerial part</tissue>
    </source>
</reference>
<protein>
    <submittedName>
        <fullName evidence="1">Uncharacterized protein</fullName>
    </submittedName>
</protein>
<evidence type="ECO:0000313" key="2">
    <source>
        <dbReference type="Proteomes" id="UP001153076"/>
    </source>
</evidence>
<keyword evidence="2" id="KW-1185">Reference proteome</keyword>
<organism evidence="1 2">
    <name type="scientific">Carnegiea gigantea</name>
    <dbReference type="NCBI Taxonomy" id="171969"/>
    <lineage>
        <taxon>Eukaryota</taxon>
        <taxon>Viridiplantae</taxon>
        <taxon>Streptophyta</taxon>
        <taxon>Embryophyta</taxon>
        <taxon>Tracheophyta</taxon>
        <taxon>Spermatophyta</taxon>
        <taxon>Magnoliopsida</taxon>
        <taxon>eudicotyledons</taxon>
        <taxon>Gunneridae</taxon>
        <taxon>Pentapetalae</taxon>
        <taxon>Caryophyllales</taxon>
        <taxon>Cactineae</taxon>
        <taxon>Cactaceae</taxon>
        <taxon>Cactoideae</taxon>
        <taxon>Echinocereeae</taxon>
        <taxon>Carnegiea</taxon>
    </lineage>
</organism>
<sequence>MSENLAAGSALIKLPLGAHRRAADGLTSNLHGLQGVVCSWGPGVQPPADRLSECRGVDWSAPTSPTWVGADTAISSVRPSSIPSWLAGSEGVVSPLLDDPRPRLPPAQEWYPQSQRPSTLPWLALHKIKGKSGQNQMKRLTNTGVADVLRKILKDQKARCGKEEVVPKNFNLASQFKGSLSLDLLFLLSGPFTDSIA</sequence>
<evidence type="ECO:0000313" key="1">
    <source>
        <dbReference type="EMBL" id="KAJ8423579.1"/>
    </source>
</evidence>
<dbReference type="EMBL" id="JAKOGI010001936">
    <property type="protein sequence ID" value="KAJ8423579.1"/>
    <property type="molecule type" value="Genomic_DNA"/>
</dbReference>
<comment type="caution">
    <text evidence="1">The sequence shown here is derived from an EMBL/GenBank/DDBJ whole genome shotgun (WGS) entry which is preliminary data.</text>
</comment>
<dbReference type="AlphaFoldDB" id="A0A9Q1GQS3"/>